<evidence type="ECO:0000256" key="1">
    <source>
        <dbReference type="SAM" id="MobiDB-lite"/>
    </source>
</evidence>
<proteinExistence type="predicted"/>
<dbReference type="AlphaFoldDB" id="A0A1B9GI57"/>
<dbReference type="STRING" id="1296120.A0A1B9GI57"/>
<gene>
    <name evidence="2" type="ORF">I316_07711</name>
</gene>
<keyword evidence="3" id="KW-1185">Reference proteome</keyword>
<dbReference type="OrthoDB" id="2576082at2759"/>
<organism evidence="2 3">
    <name type="scientific">Kwoniella heveanensis BCC8398</name>
    <dbReference type="NCBI Taxonomy" id="1296120"/>
    <lineage>
        <taxon>Eukaryota</taxon>
        <taxon>Fungi</taxon>
        <taxon>Dikarya</taxon>
        <taxon>Basidiomycota</taxon>
        <taxon>Agaricomycotina</taxon>
        <taxon>Tremellomycetes</taxon>
        <taxon>Tremellales</taxon>
        <taxon>Cryptococcaceae</taxon>
        <taxon>Kwoniella</taxon>
    </lineage>
</organism>
<feature type="region of interest" description="Disordered" evidence="1">
    <location>
        <begin position="145"/>
        <end position="174"/>
    </location>
</feature>
<name>A0A1B9GI57_9TREE</name>
<dbReference type="Gene3D" id="2.60.120.260">
    <property type="entry name" value="Galactose-binding domain-like"/>
    <property type="match status" value="1"/>
</dbReference>
<accession>A0A1B9GI57</accession>
<reference evidence="2 3" key="1">
    <citation type="submission" date="2013-07" db="EMBL/GenBank/DDBJ databases">
        <title>The Genome Sequence of Cryptococcus heveanensis BCC8398.</title>
        <authorList>
            <consortium name="The Broad Institute Genome Sequencing Platform"/>
            <person name="Cuomo C."/>
            <person name="Litvintseva A."/>
            <person name="Chen Y."/>
            <person name="Heitman J."/>
            <person name="Sun S."/>
            <person name="Springer D."/>
            <person name="Dromer F."/>
            <person name="Young S.K."/>
            <person name="Zeng Q."/>
            <person name="Gargeya S."/>
            <person name="Fitzgerald M."/>
            <person name="Abouelleil A."/>
            <person name="Alvarado L."/>
            <person name="Berlin A.M."/>
            <person name="Chapman S.B."/>
            <person name="Dewar J."/>
            <person name="Goldberg J."/>
            <person name="Griggs A."/>
            <person name="Gujja S."/>
            <person name="Hansen M."/>
            <person name="Howarth C."/>
            <person name="Imamovic A."/>
            <person name="Larimer J."/>
            <person name="McCowan C."/>
            <person name="Murphy C."/>
            <person name="Pearson M."/>
            <person name="Priest M."/>
            <person name="Roberts A."/>
            <person name="Saif S."/>
            <person name="Shea T."/>
            <person name="Sykes S."/>
            <person name="Wortman J."/>
            <person name="Nusbaum C."/>
            <person name="Birren B."/>
        </authorList>
    </citation>
    <scope>NUCLEOTIDE SEQUENCE [LARGE SCALE GENOMIC DNA]</scope>
    <source>
        <strain evidence="2 3">BCC8398</strain>
    </source>
</reference>
<sequence length="204" mass="21774">MSITSATTIFDDTAPYISYQGSWSPQDTSDPFISRYKNSTFHGTTSDGDTATITFIGTDIQVFGAKRPNHGYLSGSIDEEAKIYMNGYARNPEEYQVVLFEAHHLANATHEVVMTNEPMYNTSVAGGNWFDIDFVAINGTPIAKSGSGSGSGSSTSSSGTITQSLSAPLQTDRPDQYPLPLYTVAGIPEQGALQLAVSVTPSLP</sequence>
<evidence type="ECO:0000313" key="3">
    <source>
        <dbReference type="Proteomes" id="UP000092666"/>
    </source>
</evidence>
<evidence type="ECO:0000313" key="2">
    <source>
        <dbReference type="EMBL" id="OCF30663.1"/>
    </source>
</evidence>
<reference evidence="3" key="2">
    <citation type="submission" date="2013-12" db="EMBL/GenBank/DDBJ databases">
        <title>Evolution of pathogenesis and genome organization in the Tremellales.</title>
        <authorList>
            <person name="Cuomo C."/>
            <person name="Litvintseva A."/>
            <person name="Heitman J."/>
            <person name="Chen Y."/>
            <person name="Sun S."/>
            <person name="Springer D."/>
            <person name="Dromer F."/>
            <person name="Young S."/>
            <person name="Zeng Q."/>
            <person name="Chapman S."/>
            <person name="Gujja S."/>
            <person name="Saif S."/>
            <person name="Birren B."/>
        </authorList>
    </citation>
    <scope>NUCLEOTIDE SEQUENCE [LARGE SCALE GENOMIC DNA]</scope>
    <source>
        <strain evidence="3">BCC8398</strain>
    </source>
</reference>
<protein>
    <submittedName>
        <fullName evidence="2">Uncharacterized protein</fullName>
    </submittedName>
</protein>
<dbReference type="EMBL" id="KV700144">
    <property type="protein sequence ID" value="OCF30663.1"/>
    <property type="molecule type" value="Genomic_DNA"/>
</dbReference>
<dbReference type="Proteomes" id="UP000092666">
    <property type="component" value="Unassembled WGS sequence"/>
</dbReference>